<feature type="domain" description="Transposase IS200-like" evidence="1">
    <location>
        <begin position="9"/>
        <end position="123"/>
    </location>
</feature>
<dbReference type="SMART" id="SM01321">
    <property type="entry name" value="Y1_Tnp"/>
    <property type="match status" value="1"/>
</dbReference>
<dbReference type="InterPro" id="IPR010921">
    <property type="entry name" value="Trp_repressor/repl_initiator"/>
</dbReference>
<dbReference type="InterPro" id="IPR002686">
    <property type="entry name" value="Transposase_17"/>
</dbReference>
<dbReference type="EMBL" id="FOLO01000085">
    <property type="protein sequence ID" value="SFD67883.1"/>
    <property type="molecule type" value="Genomic_DNA"/>
</dbReference>
<dbReference type="PANTHER" id="PTHR34322:SF2">
    <property type="entry name" value="TRANSPOSASE IS200-LIKE DOMAIN-CONTAINING PROTEIN"/>
    <property type="match status" value="1"/>
</dbReference>
<dbReference type="Gene3D" id="3.30.70.1290">
    <property type="entry name" value="Transposase IS200-like"/>
    <property type="match status" value="1"/>
</dbReference>
<dbReference type="SUPFAM" id="SSF143422">
    <property type="entry name" value="Transposase IS200-like"/>
    <property type="match status" value="1"/>
</dbReference>
<dbReference type="GO" id="GO:0004803">
    <property type="term" value="F:transposase activity"/>
    <property type="evidence" value="ECO:0007669"/>
    <property type="project" value="InterPro"/>
</dbReference>
<reference evidence="2 3" key="1">
    <citation type="submission" date="2016-10" db="EMBL/GenBank/DDBJ databases">
        <authorList>
            <person name="de Groot N.N."/>
        </authorList>
    </citation>
    <scope>NUCLEOTIDE SEQUENCE [LARGE SCALE GENOMIC DNA]</scope>
    <source>
        <strain evidence="2 3">DSM 6059</strain>
    </source>
</reference>
<sequence>MSRPLRLEFAGALYHVTSRGNERKQIFRNESDFSTFINVLAAVCERYNWVIHAYCLMTNHYHLLVETPDANLSKGMRQLNGVYTQGFNRDHRRVGHLFQGRYKSILVDKDSYLLALCRYIVLNPVRAKGMVDEPEEWLWSSYHETIGVRDVPDWLAIDALLRMFGSTKYIAIERYKTFVSQGKGINIWANLKSQVYLGDEAFVEKHKSTLKEDVCLELSEVPKKQVRPKPKPLNDFQSSHPHERKIAMAKAYLSGGYSMSEIASYFGVHYSTVSRAVAQCKTCPLYY</sequence>
<dbReference type="PANTHER" id="PTHR34322">
    <property type="entry name" value="TRANSPOSASE, Y1_TNP DOMAIN-CONTAINING"/>
    <property type="match status" value="1"/>
</dbReference>
<keyword evidence="3" id="KW-1185">Reference proteome</keyword>
<dbReference type="RefSeq" id="WP_091991580.1">
    <property type="nucleotide sequence ID" value="NZ_FOLO01000085.1"/>
</dbReference>
<dbReference type="InterPro" id="IPR036515">
    <property type="entry name" value="Transposase_17_sf"/>
</dbReference>
<organism evidence="2 3">
    <name type="scientific">Pseudoalteromonas denitrificans DSM 6059</name>
    <dbReference type="NCBI Taxonomy" id="1123010"/>
    <lineage>
        <taxon>Bacteria</taxon>
        <taxon>Pseudomonadati</taxon>
        <taxon>Pseudomonadota</taxon>
        <taxon>Gammaproteobacteria</taxon>
        <taxon>Alteromonadales</taxon>
        <taxon>Pseudoalteromonadaceae</taxon>
        <taxon>Pseudoalteromonas</taxon>
    </lineage>
</organism>
<dbReference type="GO" id="GO:0006313">
    <property type="term" value="P:DNA transposition"/>
    <property type="evidence" value="ECO:0007669"/>
    <property type="project" value="InterPro"/>
</dbReference>
<dbReference type="OrthoDB" id="9814067at2"/>
<evidence type="ECO:0000313" key="2">
    <source>
        <dbReference type="EMBL" id="SFD67883.1"/>
    </source>
</evidence>
<dbReference type="SUPFAM" id="SSF48295">
    <property type="entry name" value="TrpR-like"/>
    <property type="match status" value="1"/>
</dbReference>
<proteinExistence type="predicted"/>
<dbReference type="NCBIfam" id="NF047646">
    <property type="entry name" value="REP_Tyr_transpos"/>
    <property type="match status" value="1"/>
</dbReference>
<dbReference type="Gene3D" id="1.10.10.60">
    <property type="entry name" value="Homeodomain-like"/>
    <property type="match status" value="1"/>
</dbReference>
<evidence type="ECO:0000313" key="3">
    <source>
        <dbReference type="Proteomes" id="UP000198862"/>
    </source>
</evidence>
<evidence type="ECO:0000259" key="1">
    <source>
        <dbReference type="SMART" id="SM01321"/>
    </source>
</evidence>
<dbReference type="Proteomes" id="UP000198862">
    <property type="component" value="Unassembled WGS sequence"/>
</dbReference>
<protein>
    <submittedName>
        <fullName evidence="2">REP element-mobilizing transposase RayT</fullName>
    </submittedName>
</protein>
<dbReference type="STRING" id="1123010.SAMN02745724_05170"/>
<dbReference type="Pfam" id="PF01797">
    <property type="entry name" value="Y1_Tnp"/>
    <property type="match status" value="1"/>
</dbReference>
<accession>A0A1I1UGJ6</accession>
<dbReference type="AlphaFoldDB" id="A0A1I1UGJ6"/>
<name>A0A1I1UGJ6_9GAMM</name>
<dbReference type="GO" id="GO:0043565">
    <property type="term" value="F:sequence-specific DNA binding"/>
    <property type="evidence" value="ECO:0007669"/>
    <property type="project" value="InterPro"/>
</dbReference>
<gene>
    <name evidence="2" type="ORF">SAMN02745724_05170</name>
</gene>